<comment type="caution">
    <text evidence="13">The sequence shown here is derived from an EMBL/GenBank/DDBJ whole genome shotgun (WGS) entry which is preliminary data.</text>
</comment>
<dbReference type="GO" id="GO:0000287">
    <property type="term" value="F:magnesium ion binding"/>
    <property type="evidence" value="ECO:0007669"/>
    <property type="project" value="TreeGrafter"/>
</dbReference>
<keyword evidence="6" id="KW-0460">Magnesium</keyword>
<gene>
    <name evidence="13" type="ORF">EBT44_06470</name>
</gene>
<evidence type="ECO:0000256" key="10">
    <source>
        <dbReference type="ARBA" id="ARBA00034269"/>
    </source>
</evidence>
<dbReference type="CDD" id="cd12830">
    <property type="entry name" value="MtCorA-like"/>
    <property type="match status" value="1"/>
</dbReference>
<dbReference type="Proteomes" id="UP000740727">
    <property type="component" value="Unassembled WGS sequence"/>
</dbReference>
<dbReference type="PANTHER" id="PTHR46494">
    <property type="entry name" value="CORA FAMILY METAL ION TRANSPORTER (EUROFUNG)"/>
    <property type="match status" value="1"/>
</dbReference>
<dbReference type="GO" id="GO:0050897">
    <property type="term" value="F:cobalt ion binding"/>
    <property type="evidence" value="ECO:0007669"/>
    <property type="project" value="TreeGrafter"/>
</dbReference>
<name>A0A965LL87_9PROT</name>
<keyword evidence="9 12" id="KW-0472">Membrane</keyword>
<dbReference type="AlphaFoldDB" id="A0A965LL87"/>
<comment type="similarity">
    <text evidence="2">Belongs to the CorA metal ion transporter (MIT) (TC 1.A.35) family.</text>
</comment>
<evidence type="ECO:0000313" key="13">
    <source>
        <dbReference type="EMBL" id="NBR94448.1"/>
    </source>
</evidence>
<dbReference type="PANTHER" id="PTHR46494:SF1">
    <property type="entry name" value="CORA FAMILY METAL ION TRANSPORTER (EUROFUNG)"/>
    <property type="match status" value="1"/>
</dbReference>
<dbReference type="InterPro" id="IPR045861">
    <property type="entry name" value="CorA_cytoplasmic_dom"/>
</dbReference>
<dbReference type="GO" id="GO:0015087">
    <property type="term" value="F:cobalt ion transmembrane transporter activity"/>
    <property type="evidence" value="ECO:0007669"/>
    <property type="project" value="TreeGrafter"/>
</dbReference>
<feature type="transmembrane region" description="Helical" evidence="12">
    <location>
        <begin position="284"/>
        <end position="301"/>
    </location>
</feature>
<keyword evidence="4" id="KW-1003">Cell membrane</keyword>
<proteinExistence type="inferred from homology"/>
<keyword evidence="5 12" id="KW-0812">Transmembrane</keyword>
<dbReference type="GO" id="GO:0005886">
    <property type="term" value="C:plasma membrane"/>
    <property type="evidence" value="ECO:0007669"/>
    <property type="project" value="UniProtKB-SubCell"/>
</dbReference>
<dbReference type="EMBL" id="RFXN01000146">
    <property type="protein sequence ID" value="NBR94448.1"/>
    <property type="molecule type" value="Genomic_DNA"/>
</dbReference>
<sequence>MIVDFAHYLHGVRTNDVKSIEELHDYVEQGEGFAWIGLAEPSVEELQNVLGGFELHQTAIEDAVAAQQRAKIEDFADITTFVIRTVFYDDSTSAISTGELICFIHRKFIIIVRHGSGVPLITVRHDLEMRPEFLALGPMAVLQAVLEKVITDYSKIAGELEQDVVHIESSVFSTKRNSLSREIYSLKREVIQRLTAEGRHEIPESLKPYFRDVMDQLIRACEHATGMDSLLTAALQADLAQVQLQQNTDVRMISAWVALAAAPTMIAGIYGMNFQYMPELHWKFSYPVVLISLITFSALLYRRFKKSGWL</sequence>
<evidence type="ECO:0000256" key="5">
    <source>
        <dbReference type="ARBA" id="ARBA00022692"/>
    </source>
</evidence>
<dbReference type="GO" id="GO:0015095">
    <property type="term" value="F:magnesium ion transmembrane transporter activity"/>
    <property type="evidence" value="ECO:0007669"/>
    <property type="project" value="TreeGrafter"/>
</dbReference>
<dbReference type="Gene3D" id="1.20.58.340">
    <property type="entry name" value="Magnesium transport protein CorA, transmembrane region"/>
    <property type="match status" value="3"/>
</dbReference>
<dbReference type="InterPro" id="IPR045863">
    <property type="entry name" value="CorA_TM1_TM2"/>
</dbReference>
<evidence type="ECO:0000256" key="2">
    <source>
        <dbReference type="ARBA" id="ARBA00009765"/>
    </source>
</evidence>
<comment type="subcellular location">
    <subcellularLocation>
        <location evidence="1">Cell membrane</location>
        <topology evidence="1">Multi-pass membrane protein</topology>
    </subcellularLocation>
</comment>
<reference evidence="13" key="1">
    <citation type="submission" date="2018-10" db="EMBL/GenBank/DDBJ databases">
        <title>Iterative Subtractive Binning of Freshwater Chronoseries Metagenomes Recovers Nearly Complete Genomes from over Four Hundred Novel Species.</title>
        <authorList>
            <person name="Rodriguez-R L.M."/>
            <person name="Tsementzi D."/>
            <person name="Luo C."/>
            <person name="Konstantinidis K.T."/>
        </authorList>
    </citation>
    <scope>NUCLEOTIDE SEQUENCE</scope>
    <source>
        <strain evidence="13">WB5_2A_028</strain>
    </source>
</reference>
<evidence type="ECO:0000256" key="1">
    <source>
        <dbReference type="ARBA" id="ARBA00004651"/>
    </source>
</evidence>
<evidence type="ECO:0000256" key="4">
    <source>
        <dbReference type="ARBA" id="ARBA00022475"/>
    </source>
</evidence>
<comment type="catalytic activity">
    <reaction evidence="10">
        <text>Mg(2+)(in) = Mg(2+)(out)</text>
        <dbReference type="Rhea" id="RHEA:29827"/>
        <dbReference type="ChEBI" id="CHEBI:18420"/>
    </reaction>
</comment>
<dbReference type="Pfam" id="PF01544">
    <property type="entry name" value="CorA"/>
    <property type="match status" value="1"/>
</dbReference>
<evidence type="ECO:0000256" key="11">
    <source>
        <dbReference type="ARBA" id="ARBA00045497"/>
    </source>
</evidence>
<evidence type="ECO:0000256" key="3">
    <source>
        <dbReference type="ARBA" id="ARBA00022448"/>
    </source>
</evidence>
<keyword evidence="8" id="KW-0406">Ion transport</keyword>
<keyword evidence="3" id="KW-0813">Transport</keyword>
<dbReference type="SUPFAM" id="SSF143865">
    <property type="entry name" value="CorA soluble domain-like"/>
    <property type="match status" value="1"/>
</dbReference>
<evidence type="ECO:0000313" key="14">
    <source>
        <dbReference type="Proteomes" id="UP000740727"/>
    </source>
</evidence>
<organism evidence="13 14">
    <name type="scientific">Candidatus Fonsibacter lacus</name>
    <dbReference type="NCBI Taxonomy" id="2576439"/>
    <lineage>
        <taxon>Bacteria</taxon>
        <taxon>Pseudomonadati</taxon>
        <taxon>Pseudomonadota</taxon>
        <taxon>Alphaproteobacteria</taxon>
        <taxon>Candidatus Pelagibacterales</taxon>
        <taxon>Candidatus Pelagibacterales incertae sedis</taxon>
        <taxon>Candidatus Fonsibacter</taxon>
    </lineage>
</organism>
<accession>A0A965LL87</accession>
<dbReference type="FunFam" id="1.20.58.340:FF:000004">
    <property type="entry name" value="Magnesium transport protein CorA"/>
    <property type="match status" value="1"/>
</dbReference>
<feature type="transmembrane region" description="Helical" evidence="12">
    <location>
        <begin position="253"/>
        <end position="272"/>
    </location>
</feature>
<dbReference type="InterPro" id="IPR002523">
    <property type="entry name" value="MgTranspt_CorA/ZnTranspt_ZntB"/>
</dbReference>
<evidence type="ECO:0000256" key="12">
    <source>
        <dbReference type="SAM" id="Phobius"/>
    </source>
</evidence>
<evidence type="ECO:0000256" key="8">
    <source>
        <dbReference type="ARBA" id="ARBA00023065"/>
    </source>
</evidence>
<evidence type="ECO:0000256" key="9">
    <source>
        <dbReference type="ARBA" id="ARBA00023136"/>
    </source>
</evidence>
<keyword evidence="7 12" id="KW-1133">Transmembrane helix</keyword>
<evidence type="ECO:0000256" key="6">
    <source>
        <dbReference type="ARBA" id="ARBA00022842"/>
    </source>
</evidence>
<dbReference type="SUPFAM" id="SSF144083">
    <property type="entry name" value="Magnesium transport protein CorA, transmembrane region"/>
    <property type="match status" value="1"/>
</dbReference>
<evidence type="ECO:0000256" key="7">
    <source>
        <dbReference type="ARBA" id="ARBA00022989"/>
    </source>
</evidence>
<dbReference type="Gene3D" id="3.30.460.20">
    <property type="entry name" value="CorA soluble domain-like"/>
    <property type="match status" value="1"/>
</dbReference>
<comment type="function">
    <text evidence="11">Mediates influx of magnesium ions. Alternates between open and closed states. Activated by low cytoplasmic Mg(2+) levels. Inactive when cytoplasmic Mg(2+) levels are high.</text>
</comment>
<protein>
    <submittedName>
        <fullName evidence="13">Magnesium and cobalt transport protein CorA</fullName>
    </submittedName>
</protein>